<proteinExistence type="predicted"/>
<organism evidence="1 2">
    <name type="scientific">Pseudomonas syringae pv. lapsa</name>
    <dbReference type="NCBI Taxonomy" id="199201"/>
    <lineage>
        <taxon>Bacteria</taxon>
        <taxon>Pseudomonadati</taxon>
        <taxon>Pseudomonadota</taxon>
        <taxon>Gammaproteobacteria</taxon>
        <taxon>Pseudomonadales</taxon>
        <taxon>Pseudomonadaceae</taxon>
        <taxon>Pseudomonas</taxon>
        <taxon>Pseudomonas syringae</taxon>
    </lineage>
</organism>
<evidence type="ECO:0000313" key="1">
    <source>
        <dbReference type="EMBL" id="RML24923.1"/>
    </source>
</evidence>
<sequence>MLPSMKPSFCSSASAVIGVTPASVEHRARDNVLSWVICAPMDRQIVLNVSTWLFL</sequence>
<dbReference type="AlphaFoldDB" id="A0AB74A3W1"/>
<protein>
    <submittedName>
        <fullName evidence="1">Uncharacterized protein</fullName>
    </submittedName>
</protein>
<gene>
    <name evidence="1" type="ORF">ALQ98_200012</name>
</gene>
<accession>A0AB74A3W1</accession>
<reference evidence="1 2" key="1">
    <citation type="submission" date="2018-08" db="EMBL/GenBank/DDBJ databases">
        <title>Recombination of ecologically and evolutionarily significant loci maintains genetic cohesion in the Pseudomonas syringae species complex.</title>
        <authorList>
            <person name="Dillon M."/>
            <person name="Thakur S."/>
            <person name="Almeida R.N.D."/>
            <person name="Weir B.S."/>
            <person name="Guttman D.S."/>
        </authorList>
    </citation>
    <scope>NUCLEOTIDE SEQUENCE [LARGE SCALE GENOMIC DNA]</scope>
    <source>
        <strain evidence="1 2">ICMP 3946</strain>
    </source>
</reference>
<dbReference type="Proteomes" id="UP000267978">
    <property type="component" value="Unassembled WGS sequence"/>
</dbReference>
<dbReference type="EMBL" id="RBNO01000075">
    <property type="protein sequence ID" value="RML24923.1"/>
    <property type="molecule type" value="Genomic_DNA"/>
</dbReference>
<name>A0AB74A3W1_PSESX</name>
<comment type="caution">
    <text evidence="1">The sequence shown here is derived from an EMBL/GenBank/DDBJ whole genome shotgun (WGS) entry which is preliminary data.</text>
</comment>
<evidence type="ECO:0000313" key="2">
    <source>
        <dbReference type="Proteomes" id="UP000267978"/>
    </source>
</evidence>